<dbReference type="EMBL" id="LCCA01000037">
    <property type="protein sequence ID" value="KKS20965.1"/>
    <property type="molecule type" value="Genomic_DNA"/>
</dbReference>
<evidence type="ECO:0000313" key="3">
    <source>
        <dbReference type="Proteomes" id="UP000034920"/>
    </source>
</evidence>
<dbReference type="Proteomes" id="UP000034920">
    <property type="component" value="Unassembled WGS sequence"/>
</dbReference>
<name>A0A0G0X7P4_UNCKA</name>
<gene>
    <name evidence="2" type="ORF">UU80_C0037G0009</name>
</gene>
<reference evidence="2 3" key="1">
    <citation type="journal article" date="2015" name="Nature">
        <title>rRNA introns, odd ribosomes, and small enigmatic genomes across a large radiation of phyla.</title>
        <authorList>
            <person name="Brown C.T."/>
            <person name="Hug L.A."/>
            <person name="Thomas B.C."/>
            <person name="Sharon I."/>
            <person name="Castelle C.J."/>
            <person name="Singh A."/>
            <person name="Wilkins M.J."/>
            <person name="Williams K.H."/>
            <person name="Banfield J.F."/>
        </authorList>
    </citation>
    <scope>NUCLEOTIDE SEQUENCE [LARGE SCALE GENOMIC DNA]</scope>
</reference>
<feature type="transmembrane region" description="Helical" evidence="1">
    <location>
        <begin position="12"/>
        <end position="30"/>
    </location>
</feature>
<sequence>MGVLQGLLSYPYFNIMYNIFMNVALVTGICRGIGWLTEDWGFVVPAGELFELANTDFKPGLFYKGLEVRDW</sequence>
<keyword evidence="1" id="KW-1133">Transmembrane helix</keyword>
<keyword evidence="1" id="KW-0472">Membrane</keyword>
<evidence type="ECO:0000256" key="1">
    <source>
        <dbReference type="SAM" id="Phobius"/>
    </source>
</evidence>
<comment type="caution">
    <text evidence="2">The sequence shown here is derived from an EMBL/GenBank/DDBJ whole genome shotgun (WGS) entry which is preliminary data.</text>
</comment>
<evidence type="ECO:0000313" key="2">
    <source>
        <dbReference type="EMBL" id="KKS20965.1"/>
    </source>
</evidence>
<proteinExistence type="predicted"/>
<organism evidence="2 3">
    <name type="scientific">candidate division WWE3 bacterium GW2011_GWA1_41_8</name>
    <dbReference type="NCBI Taxonomy" id="1619103"/>
    <lineage>
        <taxon>Bacteria</taxon>
        <taxon>Katanobacteria</taxon>
    </lineage>
</organism>
<keyword evidence="1" id="KW-0812">Transmembrane</keyword>
<dbReference type="AlphaFoldDB" id="A0A0G0X7P4"/>
<protein>
    <submittedName>
        <fullName evidence="2">Uncharacterized protein</fullName>
    </submittedName>
</protein>
<accession>A0A0G0X7P4</accession>